<gene>
    <name evidence="3" type="ORF">GALL_331490</name>
</gene>
<dbReference type="Pfam" id="PF10708">
    <property type="entry name" value="DUF2510"/>
    <property type="match status" value="1"/>
</dbReference>
<sequence length="156" mass="16548">MTMPQYPPAGWYHDGRTHGVLRWFDGADWTERTAPDPAAQVAVLPAVPLPAPVVPTQQTPNGLTGLAAPPQGSSPSDPLHWMLPIGRSWQAITAGYVGLVALVVWPLGPVAIAFGIWAMSRARHGGHGRGRAVFAIVVGTAVTALGAYLLTEYLLR</sequence>
<comment type="caution">
    <text evidence="3">The sequence shown here is derived from an EMBL/GenBank/DDBJ whole genome shotgun (WGS) entry which is preliminary data.</text>
</comment>
<dbReference type="InterPro" id="IPR018929">
    <property type="entry name" value="DUF2510"/>
</dbReference>
<evidence type="ECO:0000256" key="1">
    <source>
        <dbReference type="SAM" id="Phobius"/>
    </source>
</evidence>
<proteinExistence type="predicted"/>
<feature type="transmembrane region" description="Helical" evidence="1">
    <location>
        <begin position="132"/>
        <end position="150"/>
    </location>
</feature>
<keyword evidence="1" id="KW-1133">Transmembrane helix</keyword>
<feature type="domain" description="DUF2510" evidence="2">
    <location>
        <begin position="9"/>
        <end position="41"/>
    </location>
</feature>
<reference evidence="3" key="1">
    <citation type="submission" date="2016-10" db="EMBL/GenBank/DDBJ databases">
        <title>Sequence of Gallionella enrichment culture.</title>
        <authorList>
            <person name="Poehlein A."/>
            <person name="Muehling M."/>
            <person name="Daniel R."/>
        </authorList>
    </citation>
    <scope>NUCLEOTIDE SEQUENCE</scope>
</reference>
<dbReference type="AlphaFoldDB" id="A0A1J5QN74"/>
<accession>A0A1J5QN74</accession>
<feature type="transmembrane region" description="Helical" evidence="1">
    <location>
        <begin position="96"/>
        <end position="120"/>
    </location>
</feature>
<name>A0A1J5QN74_9ZZZZ</name>
<dbReference type="EMBL" id="MLJW01000574">
    <property type="protein sequence ID" value="OIQ85025.1"/>
    <property type="molecule type" value="Genomic_DNA"/>
</dbReference>
<keyword evidence="1" id="KW-0812">Transmembrane</keyword>
<keyword evidence="1" id="KW-0472">Membrane</keyword>
<evidence type="ECO:0000259" key="2">
    <source>
        <dbReference type="Pfam" id="PF10708"/>
    </source>
</evidence>
<organism evidence="3">
    <name type="scientific">mine drainage metagenome</name>
    <dbReference type="NCBI Taxonomy" id="410659"/>
    <lineage>
        <taxon>unclassified sequences</taxon>
        <taxon>metagenomes</taxon>
        <taxon>ecological metagenomes</taxon>
    </lineage>
</organism>
<protein>
    <recommendedName>
        <fullName evidence="2">DUF2510 domain-containing protein</fullName>
    </recommendedName>
</protein>
<evidence type="ECO:0000313" key="3">
    <source>
        <dbReference type="EMBL" id="OIQ85025.1"/>
    </source>
</evidence>